<evidence type="ECO:0000256" key="4">
    <source>
        <dbReference type="ARBA" id="ARBA00022747"/>
    </source>
</evidence>
<keyword evidence="2 5" id="KW-0808">Transferase</keyword>
<keyword evidence="1 5" id="KW-0489">Methyltransferase</keyword>
<evidence type="ECO:0000256" key="3">
    <source>
        <dbReference type="ARBA" id="ARBA00022691"/>
    </source>
</evidence>
<protein>
    <submittedName>
        <fullName evidence="5">DNA cytosine methyltransferase</fullName>
    </submittedName>
</protein>
<evidence type="ECO:0000313" key="5">
    <source>
        <dbReference type="EMBL" id="RSM43824.1"/>
    </source>
</evidence>
<dbReference type="GO" id="GO:0032259">
    <property type="term" value="P:methylation"/>
    <property type="evidence" value="ECO:0007669"/>
    <property type="project" value="UniProtKB-KW"/>
</dbReference>
<dbReference type="PROSITE" id="PS00095">
    <property type="entry name" value="C5_MTASE_2"/>
    <property type="match status" value="1"/>
</dbReference>
<dbReference type="EMBL" id="QHHU01000023">
    <property type="protein sequence ID" value="RSM43824.1"/>
    <property type="molecule type" value="Genomic_DNA"/>
</dbReference>
<keyword evidence="3" id="KW-0949">S-adenosyl-L-methionine</keyword>
<evidence type="ECO:0000256" key="1">
    <source>
        <dbReference type="ARBA" id="ARBA00022603"/>
    </source>
</evidence>
<evidence type="ECO:0000256" key="2">
    <source>
        <dbReference type="ARBA" id="ARBA00022679"/>
    </source>
</evidence>
<reference evidence="5 6" key="1">
    <citation type="submission" date="2018-05" db="EMBL/GenBank/DDBJ databases">
        <title>Evolution of GPA BGCs.</title>
        <authorList>
            <person name="Waglechner N."/>
            <person name="Wright G.D."/>
        </authorList>
    </citation>
    <scope>NUCLEOTIDE SEQUENCE [LARGE SCALE GENOMIC DNA]</scope>
    <source>
        <strain evidence="5 6">DSM 5908</strain>
    </source>
</reference>
<dbReference type="Gene3D" id="3.90.120.10">
    <property type="entry name" value="DNA Methylase, subunit A, domain 2"/>
    <property type="match status" value="1"/>
</dbReference>
<dbReference type="GO" id="GO:0009307">
    <property type="term" value="P:DNA restriction-modification system"/>
    <property type="evidence" value="ECO:0007669"/>
    <property type="project" value="UniProtKB-KW"/>
</dbReference>
<evidence type="ECO:0000313" key="6">
    <source>
        <dbReference type="Proteomes" id="UP000286716"/>
    </source>
</evidence>
<sequence>MDTGLLSAEEFGGPRPAPAILVAKRSGTAALSTPTPPPLVKGVIQADRDPAVLPWVSMAEALGWPAGLVGFPRLVDPGGRANTINGTEYRARDLRGTDQPSFTVTEKARSWLRWPQDGKVDSELVRVTVEEAAALQTFPADYTWQGDRTKAFQQIGNAIPPILARSVLSAVAS</sequence>
<dbReference type="RefSeq" id="WP_020638846.1">
    <property type="nucleotide sequence ID" value="NZ_QHHU01000023.1"/>
</dbReference>
<accession>A0A428WL59</accession>
<dbReference type="InterPro" id="IPR031303">
    <property type="entry name" value="C5_meth_CS"/>
</dbReference>
<proteinExistence type="predicted"/>
<gene>
    <name evidence="5" type="ORF">DMA12_18320</name>
</gene>
<dbReference type="OrthoDB" id="9813719at2"/>
<dbReference type="InterPro" id="IPR029063">
    <property type="entry name" value="SAM-dependent_MTases_sf"/>
</dbReference>
<dbReference type="InterPro" id="IPR001525">
    <property type="entry name" value="C5_MeTfrase"/>
</dbReference>
<name>A0A428WL59_AMYBA</name>
<dbReference type="Pfam" id="PF00145">
    <property type="entry name" value="DNA_methylase"/>
    <property type="match status" value="1"/>
</dbReference>
<comment type="caution">
    <text evidence="5">The sequence shown here is derived from an EMBL/GenBank/DDBJ whole genome shotgun (WGS) entry which is preliminary data.</text>
</comment>
<dbReference type="Proteomes" id="UP000286716">
    <property type="component" value="Unassembled WGS sequence"/>
</dbReference>
<dbReference type="AlphaFoldDB" id="A0A428WL59"/>
<keyword evidence="6" id="KW-1185">Reference proteome</keyword>
<dbReference type="SUPFAM" id="SSF53335">
    <property type="entry name" value="S-adenosyl-L-methionine-dependent methyltransferases"/>
    <property type="match status" value="1"/>
</dbReference>
<organism evidence="5 6">
    <name type="scientific">Amycolatopsis balhimycina DSM 5908</name>
    <dbReference type="NCBI Taxonomy" id="1081091"/>
    <lineage>
        <taxon>Bacteria</taxon>
        <taxon>Bacillati</taxon>
        <taxon>Actinomycetota</taxon>
        <taxon>Actinomycetes</taxon>
        <taxon>Pseudonocardiales</taxon>
        <taxon>Pseudonocardiaceae</taxon>
        <taxon>Amycolatopsis</taxon>
    </lineage>
</organism>
<keyword evidence="4" id="KW-0680">Restriction system</keyword>
<dbReference type="GO" id="GO:0008168">
    <property type="term" value="F:methyltransferase activity"/>
    <property type="evidence" value="ECO:0007669"/>
    <property type="project" value="UniProtKB-KW"/>
</dbReference>